<keyword evidence="6" id="KW-0804">Transcription</keyword>
<keyword evidence="4" id="KW-0805">Transcription regulation</keyword>
<sequence>MNCLHAPPACRLALVGLSRLSLRQVPQSRRLATVVGGGVPAEEAKQQQAEEREKTRAERDAEEGRVHGHLPEHGQKIWVHNHTYDGHILYSFTKVMDTNKAYRQMPYTGKKNVPAKLRKDYWRPLALIDFGDGLNDVGRSVFQKLREFKKRHELEWGRDDPEVEKRLLHMSKHKRGKELNNQRPNAVADVAAVLGGVGKGSKMWMVDWEDLKDKKVTVESPAWSKTPIGSAQLAEADKTGEKNARRLEALRVPVMQAGERKFVDWQALSRLTVDVKDSKEESSFDLESFKKLHKTKIYWAREEYLRYAKDWTDNVEHIIGLPGGKRKPEAAVIKKGSEQWQLPVEQETNAAPSPSP</sequence>
<dbReference type="EMBL" id="JAULSV010000004">
    <property type="protein sequence ID" value="KAK0645886.1"/>
    <property type="molecule type" value="Genomic_DNA"/>
</dbReference>
<protein>
    <recommendedName>
        <fullName evidence="8">Large ribosomal subunit protein mL67</fullName>
    </recommendedName>
</protein>
<dbReference type="GO" id="GO:0005739">
    <property type="term" value="C:mitochondrion"/>
    <property type="evidence" value="ECO:0007669"/>
    <property type="project" value="UniProtKB-SubCell"/>
</dbReference>
<reference evidence="10" key="1">
    <citation type="submission" date="2023-06" db="EMBL/GenBank/DDBJ databases">
        <title>Genome-scale phylogeny and comparative genomics of the fungal order Sordariales.</title>
        <authorList>
            <consortium name="Lawrence Berkeley National Laboratory"/>
            <person name="Hensen N."/>
            <person name="Bonometti L."/>
            <person name="Westerberg I."/>
            <person name="Brannstrom I.O."/>
            <person name="Guillou S."/>
            <person name="Cros-Aarteil S."/>
            <person name="Calhoun S."/>
            <person name="Haridas S."/>
            <person name="Kuo A."/>
            <person name="Mondo S."/>
            <person name="Pangilinan J."/>
            <person name="Riley R."/>
            <person name="Labutti K."/>
            <person name="Andreopoulos B."/>
            <person name="Lipzen A."/>
            <person name="Chen C."/>
            <person name="Yanf M."/>
            <person name="Daum C."/>
            <person name="Ng V."/>
            <person name="Clum A."/>
            <person name="Steindorff A."/>
            <person name="Ohm R."/>
            <person name="Martin F."/>
            <person name="Silar P."/>
            <person name="Natvig D."/>
            <person name="Lalanne C."/>
            <person name="Gautier V."/>
            <person name="Ament-Velasquez S.L."/>
            <person name="Kruys A."/>
            <person name="Hutchinson M.I."/>
            <person name="Powell A.J."/>
            <person name="Barry K."/>
            <person name="Miller A.N."/>
            <person name="Grigoriev I.V."/>
            <person name="Debuchy R."/>
            <person name="Gladieux P."/>
            <person name="Thoren M.H."/>
            <person name="Johannesson H."/>
        </authorList>
    </citation>
    <scope>NUCLEOTIDE SEQUENCE</scope>
    <source>
        <strain evidence="10">SMH2532-1</strain>
    </source>
</reference>
<evidence type="ECO:0000313" key="11">
    <source>
        <dbReference type="Proteomes" id="UP001174936"/>
    </source>
</evidence>
<organism evidence="10 11">
    <name type="scientific">Cercophora newfieldiana</name>
    <dbReference type="NCBI Taxonomy" id="92897"/>
    <lineage>
        <taxon>Eukaryota</taxon>
        <taxon>Fungi</taxon>
        <taxon>Dikarya</taxon>
        <taxon>Ascomycota</taxon>
        <taxon>Pezizomycotina</taxon>
        <taxon>Sordariomycetes</taxon>
        <taxon>Sordariomycetidae</taxon>
        <taxon>Sordariales</taxon>
        <taxon>Lasiosphaeriaceae</taxon>
        <taxon>Cercophora</taxon>
    </lineage>
</organism>
<accession>A0AA39Y4I4</accession>
<keyword evidence="7" id="KW-0687">Ribonucleoprotein</keyword>
<dbReference type="Pfam" id="PF12829">
    <property type="entry name" value="Mhr1"/>
    <property type="match status" value="1"/>
</dbReference>
<keyword evidence="5" id="KW-0496">Mitochondrion</keyword>
<name>A0AA39Y4I4_9PEZI</name>
<feature type="compositionally biased region" description="Basic and acidic residues" evidence="9">
    <location>
        <begin position="42"/>
        <end position="66"/>
    </location>
</feature>
<feature type="compositionally biased region" description="Polar residues" evidence="9">
    <location>
        <begin position="346"/>
        <end position="356"/>
    </location>
</feature>
<feature type="region of interest" description="Disordered" evidence="9">
    <location>
        <begin position="324"/>
        <end position="356"/>
    </location>
</feature>
<evidence type="ECO:0000256" key="2">
    <source>
        <dbReference type="ARBA" id="ARBA00010741"/>
    </source>
</evidence>
<dbReference type="GO" id="GO:1990904">
    <property type="term" value="C:ribonucleoprotein complex"/>
    <property type="evidence" value="ECO:0007669"/>
    <property type="project" value="UniProtKB-KW"/>
</dbReference>
<dbReference type="PANTHER" id="PTHR28184">
    <property type="entry name" value="MITOCHONDRIAL HOMOLOGOUS RECOMBINATION PROTEIN 1"/>
    <property type="match status" value="1"/>
</dbReference>
<evidence type="ECO:0000256" key="7">
    <source>
        <dbReference type="ARBA" id="ARBA00023274"/>
    </source>
</evidence>
<dbReference type="GO" id="GO:0003735">
    <property type="term" value="F:structural constituent of ribosome"/>
    <property type="evidence" value="ECO:0007669"/>
    <property type="project" value="TreeGrafter"/>
</dbReference>
<evidence type="ECO:0000256" key="9">
    <source>
        <dbReference type="SAM" id="MobiDB-lite"/>
    </source>
</evidence>
<comment type="caution">
    <text evidence="10">The sequence shown here is derived from an EMBL/GenBank/DDBJ whole genome shotgun (WGS) entry which is preliminary data.</text>
</comment>
<dbReference type="InterPro" id="IPR024629">
    <property type="entry name" value="Ribosomal_mL67"/>
</dbReference>
<dbReference type="AlphaFoldDB" id="A0AA39Y4I4"/>
<evidence type="ECO:0000256" key="8">
    <source>
        <dbReference type="ARBA" id="ARBA00035185"/>
    </source>
</evidence>
<evidence type="ECO:0000256" key="3">
    <source>
        <dbReference type="ARBA" id="ARBA00022980"/>
    </source>
</evidence>
<dbReference type="GO" id="GO:0005840">
    <property type="term" value="C:ribosome"/>
    <property type="evidence" value="ECO:0007669"/>
    <property type="project" value="UniProtKB-KW"/>
</dbReference>
<evidence type="ECO:0000256" key="5">
    <source>
        <dbReference type="ARBA" id="ARBA00023128"/>
    </source>
</evidence>
<evidence type="ECO:0000256" key="6">
    <source>
        <dbReference type="ARBA" id="ARBA00023163"/>
    </source>
</evidence>
<dbReference type="PANTHER" id="PTHR28184:SF1">
    <property type="entry name" value="LARGE RIBOSOMAL SUBUNIT PROTEIN ML67"/>
    <property type="match status" value="1"/>
</dbReference>
<keyword evidence="11" id="KW-1185">Reference proteome</keyword>
<comment type="subcellular location">
    <subcellularLocation>
        <location evidence="1">Mitochondrion</location>
    </subcellularLocation>
</comment>
<proteinExistence type="inferred from homology"/>
<evidence type="ECO:0000256" key="4">
    <source>
        <dbReference type="ARBA" id="ARBA00023015"/>
    </source>
</evidence>
<evidence type="ECO:0000256" key="1">
    <source>
        <dbReference type="ARBA" id="ARBA00004173"/>
    </source>
</evidence>
<feature type="region of interest" description="Disordered" evidence="9">
    <location>
        <begin position="36"/>
        <end position="66"/>
    </location>
</feature>
<keyword evidence="3" id="KW-0689">Ribosomal protein</keyword>
<comment type="similarity">
    <text evidence="2">Belongs to the mitochondrion-specific ribosomal protein mL67 family.</text>
</comment>
<dbReference type="Proteomes" id="UP001174936">
    <property type="component" value="Unassembled WGS sequence"/>
</dbReference>
<gene>
    <name evidence="10" type="ORF">B0T16DRAFT_412141</name>
</gene>
<dbReference type="GO" id="GO:0003697">
    <property type="term" value="F:single-stranded DNA binding"/>
    <property type="evidence" value="ECO:0007669"/>
    <property type="project" value="InterPro"/>
</dbReference>
<dbReference type="GO" id="GO:0000150">
    <property type="term" value="F:DNA strand exchange activity"/>
    <property type="evidence" value="ECO:0007669"/>
    <property type="project" value="InterPro"/>
</dbReference>
<evidence type="ECO:0000313" key="10">
    <source>
        <dbReference type="EMBL" id="KAK0645886.1"/>
    </source>
</evidence>